<evidence type="ECO:0000313" key="2">
    <source>
        <dbReference type="EMBL" id="MDN3568978.1"/>
    </source>
</evidence>
<feature type="signal peptide" evidence="1">
    <location>
        <begin position="1"/>
        <end position="27"/>
    </location>
</feature>
<keyword evidence="3" id="KW-1185">Reference proteome</keyword>
<dbReference type="Proteomes" id="UP001529369">
    <property type="component" value="Unassembled WGS sequence"/>
</dbReference>
<proteinExistence type="predicted"/>
<evidence type="ECO:0000313" key="3">
    <source>
        <dbReference type="Proteomes" id="UP001529369"/>
    </source>
</evidence>
<sequence>MRRPSRRRLLLHHGPLLGAAALLNACARSGAVGPAVIRDQAPDATVTMRLVQAGFLGSGGGGSGVLSIRGQEVPFGVLGLGVGGIGASTVDADGEVYNLSDPSRFGGTYARARLGAVAGTQSIGEMWLQNQAGVIMRLRTRRTGLMLALGGDVVRITLREAG</sequence>
<keyword evidence="1" id="KW-0732">Signal</keyword>
<organism evidence="2 3">
    <name type="scientific">Paeniroseomonas aquatica</name>
    <dbReference type="NCBI Taxonomy" id="373043"/>
    <lineage>
        <taxon>Bacteria</taxon>
        <taxon>Pseudomonadati</taxon>
        <taxon>Pseudomonadota</taxon>
        <taxon>Alphaproteobacteria</taxon>
        <taxon>Acetobacterales</taxon>
        <taxon>Acetobacteraceae</taxon>
        <taxon>Paeniroseomonas</taxon>
    </lineage>
</organism>
<evidence type="ECO:0000256" key="1">
    <source>
        <dbReference type="SAM" id="SignalP"/>
    </source>
</evidence>
<reference evidence="3" key="1">
    <citation type="journal article" date="2019" name="Int. J. Syst. Evol. Microbiol.">
        <title>The Global Catalogue of Microorganisms (GCM) 10K type strain sequencing project: providing services to taxonomists for standard genome sequencing and annotation.</title>
        <authorList>
            <consortium name="The Broad Institute Genomics Platform"/>
            <consortium name="The Broad Institute Genome Sequencing Center for Infectious Disease"/>
            <person name="Wu L."/>
            <person name="Ma J."/>
        </authorList>
    </citation>
    <scope>NUCLEOTIDE SEQUENCE [LARGE SCALE GENOMIC DNA]</scope>
    <source>
        <strain evidence="3">CECT 7131</strain>
    </source>
</reference>
<name>A0ABT8AHG9_9PROT</name>
<feature type="chain" id="PRO_5046199495" description="DUF1134 domain-containing protein" evidence="1">
    <location>
        <begin position="28"/>
        <end position="162"/>
    </location>
</feature>
<gene>
    <name evidence="2" type="ORF">QWZ14_31760</name>
</gene>
<protein>
    <recommendedName>
        <fullName evidence="4">DUF1134 domain-containing protein</fullName>
    </recommendedName>
</protein>
<evidence type="ECO:0008006" key="4">
    <source>
        <dbReference type="Google" id="ProtNLM"/>
    </source>
</evidence>
<accession>A0ABT8AHG9</accession>
<dbReference type="RefSeq" id="WP_290321099.1">
    <property type="nucleotide sequence ID" value="NZ_JAUFPN010000313.1"/>
</dbReference>
<comment type="caution">
    <text evidence="2">The sequence shown here is derived from an EMBL/GenBank/DDBJ whole genome shotgun (WGS) entry which is preliminary data.</text>
</comment>
<dbReference type="EMBL" id="JAUFPN010000313">
    <property type="protein sequence ID" value="MDN3568978.1"/>
    <property type="molecule type" value="Genomic_DNA"/>
</dbReference>